<feature type="active site" evidence="15">
    <location>
        <position position="115"/>
    </location>
</feature>
<dbReference type="NCBIfam" id="NF002677">
    <property type="entry name" value="PRK02406.1"/>
    <property type="match status" value="1"/>
</dbReference>
<comment type="subunit">
    <text evidence="15">Monomer.</text>
</comment>
<accession>A0A0A7EJP3</accession>
<evidence type="ECO:0000313" key="18">
    <source>
        <dbReference type="Proteomes" id="UP000030341"/>
    </source>
</evidence>
<comment type="similarity">
    <text evidence="2 15">Belongs to the DNA polymerase type-Y family.</text>
</comment>
<dbReference type="Gene3D" id="3.30.1490.100">
    <property type="entry name" value="DNA polymerase, Y-family, little finger domain"/>
    <property type="match status" value="1"/>
</dbReference>
<dbReference type="InterPro" id="IPR022880">
    <property type="entry name" value="DNApol_IV"/>
</dbReference>
<reference evidence="17 18" key="1">
    <citation type="submission" date="2014-11" db="EMBL/GenBank/DDBJ databases">
        <title>Complete Genome Sequence of Pseudoalteromonas sp. Strain OCN003 Isolated from Kaneohe Bay, Oahu, Hawaii.</title>
        <authorList>
            <person name="Beurmann S."/>
            <person name="Videau P."/>
            <person name="Ushijima B."/>
            <person name="Smith A.M."/>
            <person name="Aeby G.S."/>
            <person name="Callahan S.M."/>
            <person name="Belcaid M."/>
        </authorList>
    </citation>
    <scope>NUCLEOTIDE SEQUENCE [LARGE SCALE GENOMIC DNA]</scope>
    <source>
        <strain evidence="17 18">OCN003</strain>
    </source>
</reference>
<dbReference type="CDD" id="cd03586">
    <property type="entry name" value="PolY_Pol_IV_kappa"/>
    <property type="match status" value="1"/>
</dbReference>
<dbReference type="Pfam" id="PF00817">
    <property type="entry name" value="IMS"/>
    <property type="match status" value="1"/>
</dbReference>
<comment type="cofactor">
    <cofactor evidence="15">
        <name>Mg(2+)</name>
        <dbReference type="ChEBI" id="CHEBI:18420"/>
    </cofactor>
    <text evidence="15">Binds 2 magnesium ions per subunit.</text>
</comment>
<evidence type="ECO:0000256" key="2">
    <source>
        <dbReference type="ARBA" id="ARBA00010945"/>
    </source>
</evidence>
<dbReference type="FunFam" id="1.10.150.20:FF:000019">
    <property type="entry name" value="DNA polymerase IV"/>
    <property type="match status" value="1"/>
</dbReference>
<dbReference type="Proteomes" id="UP000030341">
    <property type="component" value="Chromosome 1"/>
</dbReference>
<feature type="binding site" evidence="15">
    <location>
        <position position="19"/>
    </location>
    <ligand>
        <name>Mg(2+)</name>
        <dbReference type="ChEBI" id="CHEBI:18420"/>
    </ligand>
</feature>
<dbReference type="Gene3D" id="3.30.70.270">
    <property type="match status" value="1"/>
</dbReference>
<evidence type="ECO:0000256" key="1">
    <source>
        <dbReference type="ARBA" id="ARBA00004496"/>
    </source>
</evidence>
<keyword evidence="12 15" id="KW-0238">DNA-binding</keyword>
<evidence type="ECO:0000256" key="11">
    <source>
        <dbReference type="ARBA" id="ARBA00022932"/>
    </source>
</evidence>
<dbReference type="InterPro" id="IPR043128">
    <property type="entry name" value="Rev_trsase/Diguanyl_cyclase"/>
</dbReference>
<dbReference type="InterPro" id="IPR053848">
    <property type="entry name" value="IMS_HHH_1"/>
</dbReference>
<dbReference type="Gene3D" id="1.10.150.20">
    <property type="entry name" value="5' to 3' exonuclease, C-terminal subdomain"/>
    <property type="match status" value="1"/>
</dbReference>
<dbReference type="InterPro" id="IPR036775">
    <property type="entry name" value="DNA_pol_Y-fam_lit_finger_sf"/>
</dbReference>
<dbReference type="Pfam" id="PF21999">
    <property type="entry name" value="IMS_HHH_1"/>
    <property type="match status" value="1"/>
</dbReference>
<keyword evidence="18" id="KW-1185">Reference proteome</keyword>
<keyword evidence="4 15" id="KW-0963">Cytoplasm</keyword>
<evidence type="ECO:0000256" key="4">
    <source>
        <dbReference type="ARBA" id="ARBA00022490"/>
    </source>
</evidence>
<evidence type="ECO:0000256" key="12">
    <source>
        <dbReference type="ARBA" id="ARBA00023125"/>
    </source>
</evidence>
<keyword evidence="3 15" id="KW-0515">Mutator protein</keyword>
<keyword evidence="7 15" id="KW-0235">DNA replication</keyword>
<dbReference type="InterPro" id="IPR043502">
    <property type="entry name" value="DNA/RNA_pol_sf"/>
</dbReference>
<dbReference type="SUPFAM" id="SSF100879">
    <property type="entry name" value="Lesion bypass DNA polymerase (Y-family), little finger domain"/>
    <property type="match status" value="1"/>
</dbReference>
<keyword evidence="10 15" id="KW-0460">Magnesium</keyword>
<keyword evidence="13 15" id="KW-0234">DNA repair</keyword>
<dbReference type="PROSITE" id="PS50173">
    <property type="entry name" value="UMUC"/>
    <property type="match status" value="1"/>
</dbReference>
<dbReference type="PANTHER" id="PTHR11076:SF33">
    <property type="entry name" value="DNA POLYMERASE KAPPA"/>
    <property type="match status" value="1"/>
</dbReference>
<dbReference type="InterPro" id="IPR050116">
    <property type="entry name" value="DNA_polymerase-Y"/>
</dbReference>
<dbReference type="EC" id="2.7.7.7" evidence="15"/>
<keyword evidence="6 15" id="KW-0548">Nucleotidyltransferase</keyword>
<evidence type="ECO:0000256" key="15">
    <source>
        <dbReference type="HAMAP-Rule" id="MF_01113"/>
    </source>
</evidence>
<comment type="catalytic activity">
    <reaction evidence="14 15">
        <text>DNA(n) + a 2'-deoxyribonucleoside 5'-triphosphate = DNA(n+1) + diphosphate</text>
        <dbReference type="Rhea" id="RHEA:22508"/>
        <dbReference type="Rhea" id="RHEA-COMP:17339"/>
        <dbReference type="Rhea" id="RHEA-COMP:17340"/>
        <dbReference type="ChEBI" id="CHEBI:33019"/>
        <dbReference type="ChEBI" id="CHEBI:61560"/>
        <dbReference type="ChEBI" id="CHEBI:173112"/>
        <dbReference type="EC" id="2.7.7.7"/>
    </reaction>
</comment>
<evidence type="ECO:0000256" key="9">
    <source>
        <dbReference type="ARBA" id="ARBA00022763"/>
    </source>
</evidence>
<comment type="subcellular location">
    <subcellularLocation>
        <location evidence="1 15">Cytoplasm</location>
    </subcellularLocation>
</comment>
<proteinExistence type="inferred from homology"/>
<dbReference type="HAMAP" id="MF_01113">
    <property type="entry name" value="DNApol_IV"/>
    <property type="match status" value="1"/>
</dbReference>
<keyword evidence="8 15" id="KW-0479">Metal-binding</keyword>
<dbReference type="GO" id="GO:0006261">
    <property type="term" value="P:DNA-templated DNA replication"/>
    <property type="evidence" value="ECO:0007669"/>
    <property type="project" value="UniProtKB-UniRule"/>
</dbReference>
<dbReference type="GO" id="GO:0042276">
    <property type="term" value="P:error-prone translesion synthesis"/>
    <property type="evidence" value="ECO:0007669"/>
    <property type="project" value="TreeGrafter"/>
</dbReference>
<dbReference type="GO" id="GO:0005829">
    <property type="term" value="C:cytosol"/>
    <property type="evidence" value="ECO:0007669"/>
    <property type="project" value="TreeGrafter"/>
</dbReference>
<organism evidence="17 18">
    <name type="scientific">Pseudoalteromonas piratica</name>
    <dbReference type="NCBI Taxonomy" id="1348114"/>
    <lineage>
        <taxon>Bacteria</taxon>
        <taxon>Pseudomonadati</taxon>
        <taxon>Pseudomonadota</taxon>
        <taxon>Gammaproteobacteria</taxon>
        <taxon>Alteromonadales</taxon>
        <taxon>Pseudoalteromonadaceae</taxon>
        <taxon>Pseudoalteromonas</taxon>
    </lineage>
</organism>
<evidence type="ECO:0000256" key="3">
    <source>
        <dbReference type="ARBA" id="ARBA00022457"/>
    </source>
</evidence>
<dbReference type="InterPro" id="IPR017961">
    <property type="entry name" value="DNA_pol_Y-fam_little_finger"/>
</dbReference>
<dbReference type="GO" id="GO:0003684">
    <property type="term" value="F:damaged DNA binding"/>
    <property type="evidence" value="ECO:0007669"/>
    <property type="project" value="InterPro"/>
</dbReference>
<dbReference type="PANTHER" id="PTHR11076">
    <property type="entry name" value="DNA REPAIR POLYMERASE UMUC / TRANSFERASE FAMILY MEMBER"/>
    <property type="match status" value="1"/>
</dbReference>
<evidence type="ECO:0000256" key="5">
    <source>
        <dbReference type="ARBA" id="ARBA00022679"/>
    </source>
</evidence>
<dbReference type="GO" id="GO:0000287">
    <property type="term" value="F:magnesium ion binding"/>
    <property type="evidence" value="ECO:0007669"/>
    <property type="project" value="UniProtKB-UniRule"/>
</dbReference>
<evidence type="ECO:0000256" key="8">
    <source>
        <dbReference type="ARBA" id="ARBA00022723"/>
    </source>
</evidence>
<dbReference type="STRING" id="1348114.OM33_14335"/>
<evidence type="ECO:0000256" key="10">
    <source>
        <dbReference type="ARBA" id="ARBA00022842"/>
    </source>
</evidence>
<dbReference type="GO" id="GO:0003887">
    <property type="term" value="F:DNA-directed DNA polymerase activity"/>
    <property type="evidence" value="ECO:0007669"/>
    <property type="project" value="UniProtKB-UniRule"/>
</dbReference>
<dbReference type="GO" id="GO:0009432">
    <property type="term" value="P:SOS response"/>
    <property type="evidence" value="ECO:0007669"/>
    <property type="project" value="UniProtKB-ARBA"/>
</dbReference>
<dbReference type="EMBL" id="CP009888">
    <property type="protein sequence ID" value="AIY66157.1"/>
    <property type="molecule type" value="Genomic_DNA"/>
</dbReference>
<dbReference type="AlphaFoldDB" id="A0A0A7EJP3"/>
<evidence type="ECO:0000256" key="7">
    <source>
        <dbReference type="ARBA" id="ARBA00022705"/>
    </source>
</evidence>
<dbReference type="GO" id="GO:0006281">
    <property type="term" value="P:DNA repair"/>
    <property type="evidence" value="ECO:0007669"/>
    <property type="project" value="UniProtKB-UniRule"/>
</dbReference>
<dbReference type="HOGENOM" id="CLU_012348_1_2_6"/>
<evidence type="ECO:0000256" key="6">
    <source>
        <dbReference type="ARBA" id="ARBA00022695"/>
    </source>
</evidence>
<dbReference type="FunFam" id="3.40.1170.60:FF:000001">
    <property type="entry name" value="DNA polymerase IV"/>
    <property type="match status" value="1"/>
</dbReference>
<dbReference type="Gene3D" id="3.40.1170.60">
    <property type="match status" value="1"/>
</dbReference>
<evidence type="ECO:0000259" key="16">
    <source>
        <dbReference type="PROSITE" id="PS50173"/>
    </source>
</evidence>
<evidence type="ECO:0000256" key="13">
    <source>
        <dbReference type="ARBA" id="ARBA00023204"/>
    </source>
</evidence>
<evidence type="ECO:0000256" key="14">
    <source>
        <dbReference type="ARBA" id="ARBA00049244"/>
    </source>
</evidence>
<dbReference type="SUPFAM" id="SSF56672">
    <property type="entry name" value="DNA/RNA polymerases"/>
    <property type="match status" value="1"/>
</dbReference>
<dbReference type="InterPro" id="IPR001126">
    <property type="entry name" value="UmuC"/>
</dbReference>
<feature type="site" description="Substrate discrimination" evidence="15">
    <location>
        <position position="24"/>
    </location>
</feature>
<dbReference type="eggNOG" id="COG0389">
    <property type="taxonomic scope" value="Bacteria"/>
</dbReference>
<feature type="binding site" evidence="15">
    <location>
        <position position="114"/>
    </location>
    <ligand>
        <name>Mg(2+)</name>
        <dbReference type="ChEBI" id="CHEBI:18420"/>
    </ligand>
</feature>
<dbReference type="KEGG" id="pseo:OM33_14335"/>
<keyword evidence="9 15" id="KW-0227">DNA damage</keyword>
<evidence type="ECO:0000313" key="17">
    <source>
        <dbReference type="EMBL" id="AIY66157.1"/>
    </source>
</evidence>
<keyword evidence="5 15" id="KW-0808">Transferase</keyword>
<name>A0A0A7EJP3_9GAMM</name>
<keyword evidence="11 15" id="KW-0239">DNA-directed DNA polymerase</keyword>
<gene>
    <name evidence="15" type="primary">dinB</name>
    <name evidence="17" type="ORF">OM33_14335</name>
</gene>
<comment type="function">
    <text evidence="15">Poorly processive, error-prone DNA polymerase involved in untargeted mutagenesis. Copies undamaged DNA at stalled replication forks, which arise in vivo from mismatched or misaligned primer ends. These misaligned primers can be extended by PolIV. Exhibits no 3'-5' exonuclease (proofreading) activity. May be involved in translesional synthesis, in conjunction with the beta clamp from PolIII.</text>
</comment>
<dbReference type="Pfam" id="PF11799">
    <property type="entry name" value="IMS_C"/>
    <property type="match status" value="1"/>
</dbReference>
<protein>
    <recommendedName>
        <fullName evidence="15">DNA polymerase IV</fullName>
        <shortName evidence="15">Pol IV</shortName>
        <ecNumber evidence="15">2.7.7.7</ecNumber>
    </recommendedName>
</protein>
<sequence>MTQYFYFRLYMQRKIAHIDMDAYYVSIEVRDNPSLANKPVAVGGKSDRRGVLSTCNYIARQYGVSSAMPTGLALKKCPDLVVVPGRMEVYKETSQIIHGIFEKYTDKIEPLSLDEAYLDLSESALHQGSATLIAQEIREEILKATGLTASAGIAPLKFVAKVASDLNKPNGQCTIAPDQIWEFLETLPLKKIPGVGKVTFEKLKALGFETCGDIRRSDEGFLASKFGKYGHVLWNRSHGIDDREVQVTRIRKSVGVERTFEFDISEQSELETIIIDKLLPELKRRSSKYLETRAMNKLGVKVKFNDFQQTTKDQKANEISLDLLKVLLSEAIIRGQGKPVRLLGIHIGLQEPEENSVQLGLGFE</sequence>
<feature type="domain" description="UmuC" evidence="16">
    <location>
        <begin position="15"/>
        <end position="196"/>
    </location>
</feature>